<sequence length="48" mass="5432">MQKVKNCVFDPVKAIFGLLLAGRATELLTREDKVLKLTLKRVICQQSD</sequence>
<dbReference type="EMBL" id="SMAD01000014">
    <property type="protein sequence ID" value="TCS85165.1"/>
    <property type="molecule type" value="Genomic_DNA"/>
</dbReference>
<keyword evidence="2" id="KW-1185">Reference proteome</keyword>
<dbReference type="Proteomes" id="UP000295807">
    <property type="component" value="Unassembled WGS sequence"/>
</dbReference>
<reference evidence="1 2" key="1">
    <citation type="submission" date="2019-03" db="EMBL/GenBank/DDBJ databases">
        <title>Genomic Encyclopedia of Type Strains, Phase IV (KMG-IV): sequencing the most valuable type-strain genomes for metagenomic binning, comparative biology and taxonomic classification.</title>
        <authorList>
            <person name="Goeker M."/>
        </authorList>
    </citation>
    <scope>NUCLEOTIDE SEQUENCE [LARGE SCALE GENOMIC DNA]</scope>
    <source>
        <strain evidence="1 2">DSM 21100</strain>
    </source>
</reference>
<protein>
    <submittedName>
        <fullName evidence="1">Uncharacterized protein</fullName>
    </submittedName>
</protein>
<dbReference type="AlphaFoldDB" id="A0A4R3KN82"/>
<evidence type="ECO:0000313" key="1">
    <source>
        <dbReference type="EMBL" id="TCS85165.1"/>
    </source>
</evidence>
<comment type="caution">
    <text evidence="1">The sequence shown here is derived from an EMBL/GenBank/DDBJ whole genome shotgun (WGS) entry which is preliminary data.</text>
</comment>
<proteinExistence type="predicted"/>
<name>A0A4R3KN82_9SPHI</name>
<organism evidence="1 2">
    <name type="scientific">Anseongella ginsenosidimutans</name>
    <dbReference type="NCBI Taxonomy" id="496056"/>
    <lineage>
        <taxon>Bacteria</taxon>
        <taxon>Pseudomonadati</taxon>
        <taxon>Bacteroidota</taxon>
        <taxon>Sphingobacteriia</taxon>
        <taxon>Sphingobacteriales</taxon>
        <taxon>Sphingobacteriaceae</taxon>
        <taxon>Anseongella</taxon>
    </lineage>
</organism>
<accession>A0A4R3KN82</accession>
<gene>
    <name evidence="1" type="ORF">EDD80_11435</name>
</gene>
<evidence type="ECO:0000313" key="2">
    <source>
        <dbReference type="Proteomes" id="UP000295807"/>
    </source>
</evidence>